<accession>A0A6J8BN54</accession>
<dbReference type="Proteomes" id="UP000507470">
    <property type="component" value="Unassembled WGS sequence"/>
</dbReference>
<dbReference type="InterPro" id="IPR050373">
    <property type="entry name" value="Fibrinogen_C-term_domain"/>
</dbReference>
<dbReference type="SMART" id="SM00186">
    <property type="entry name" value="FBG"/>
    <property type="match status" value="1"/>
</dbReference>
<keyword evidence="1" id="KW-0732">Signal</keyword>
<evidence type="ECO:0000313" key="4">
    <source>
        <dbReference type="Proteomes" id="UP000507470"/>
    </source>
</evidence>
<dbReference type="PROSITE" id="PS51406">
    <property type="entry name" value="FIBRINOGEN_C_2"/>
    <property type="match status" value="2"/>
</dbReference>
<keyword evidence="4" id="KW-1185">Reference proteome</keyword>
<dbReference type="Gene3D" id="3.90.215.10">
    <property type="entry name" value="Gamma Fibrinogen, chain A, domain 1"/>
    <property type="match status" value="2"/>
</dbReference>
<dbReference type="GO" id="GO:0005615">
    <property type="term" value="C:extracellular space"/>
    <property type="evidence" value="ECO:0007669"/>
    <property type="project" value="TreeGrafter"/>
</dbReference>
<proteinExistence type="predicted"/>
<feature type="signal peptide" evidence="1">
    <location>
        <begin position="1"/>
        <end position="24"/>
    </location>
</feature>
<dbReference type="OrthoDB" id="7735550at2759"/>
<dbReference type="CDD" id="cd00087">
    <property type="entry name" value="FReD"/>
    <property type="match status" value="1"/>
</dbReference>
<dbReference type="AlphaFoldDB" id="A0A6J8BN54"/>
<feature type="chain" id="PRO_5026713432" description="Fibrinogen C-terminal domain-containing protein" evidence="1">
    <location>
        <begin position="25"/>
        <end position="422"/>
    </location>
</feature>
<dbReference type="InterPro" id="IPR002181">
    <property type="entry name" value="Fibrinogen_a/b/g_C_dom"/>
</dbReference>
<dbReference type="SUPFAM" id="SSF56496">
    <property type="entry name" value="Fibrinogen C-terminal domain-like"/>
    <property type="match status" value="2"/>
</dbReference>
<dbReference type="EMBL" id="CACVKT020003706">
    <property type="protein sequence ID" value="CAC5385408.1"/>
    <property type="molecule type" value="Genomic_DNA"/>
</dbReference>
<evidence type="ECO:0000256" key="1">
    <source>
        <dbReference type="SAM" id="SignalP"/>
    </source>
</evidence>
<protein>
    <recommendedName>
        <fullName evidence="2">Fibrinogen C-terminal domain-containing protein</fullName>
    </recommendedName>
</protein>
<feature type="domain" description="Fibrinogen C-terminal" evidence="2">
    <location>
        <begin position="118"/>
        <end position="298"/>
    </location>
</feature>
<dbReference type="PANTHER" id="PTHR19143">
    <property type="entry name" value="FIBRINOGEN/TENASCIN/ANGIOPOEITIN"/>
    <property type="match status" value="1"/>
</dbReference>
<gene>
    <name evidence="3" type="ORF">MCOR_20954</name>
</gene>
<evidence type="ECO:0000313" key="3">
    <source>
        <dbReference type="EMBL" id="CAC5385408.1"/>
    </source>
</evidence>
<dbReference type="NCBIfam" id="NF040941">
    <property type="entry name" value="GGGWT_bact"/>
    <property type="match status" value="1"/>
</dbReference>
<name>A0A6J8BN54_MYTCO</name>
<organism evidence="3 4">
    <name type="scientific">Mytilus coruscus</name>
    <name type="common">Sea mussel</name>
    <dbReference type="NCBI Taxonomy" id="42192"/>
    <lineage>
        <taxon>Eukaryota</taxon>
        <taxon>Metazoa</taxon>
        <taxon>Spiralia</taxon>
        <taxon>Lophotrochozoa</taxon>
        <taxon>Mollusca</taxon>
        <taxon>Bivalvia</taxon>
        <taxon>Autobranchia</taxon>
        <taxon>Pteriomorphia</taxon>
        <taxon>Mytilida</taxon>
        <taxon>Mytiloidea</taxon>
        <taxon>Mytilidae</taxon>
        <taxon>Mytilinae</taxon>
        <taxon>Mytilus</taxon>
    </lineage>
</organism>
<dbReference type="InterPro" id="IPR036056">
    <property type="entry name" value="Fibrinogen-like_C"/>
</dbReference>
<feature type="domain" description="Fibrinogen C-terminal" evidence="2">
    <location>
        <begin position="306"/>
        <end position="399"/>
    </location>
</feature>
<dbReference type="Pfam" id="PF00147">
    <property type="entry name" value="Fibrinogen_C"/>
    <property type="match status" value="2"/>
</dbReference>
<sequence>MNMLICGLFLLNALLFVVCSSATSREVRNDRESSEDDMKIENIMTTLLGICIHDNPDQTIKQLRKDTQTILNNIGIYKEVVKLNKQLRNEITWIFDETKGPRERKRIIDLLKQDVKGTCAAEKYKDCTEIKKKSYRKKESGVYKIYPDGTKSVQAYCDMSTDGGGWTVIQKRYDGSVDFNRKWLECANGFGNINGEFWFGNNFVHTLTASGKYELRIDMVKSNNKKYAVYKSFSIGDAASKYKLTVGDYSGNAGDSFTSHNGYMFSAKDQDNDIWAKHCASVYQGPWWHSKCYHANLNTPFGKMKWAGNNFVHTLTASGQCELRIDMIKSNNKKYAVYKSLSIGDAASKYKLTVGDSLTSHNGYMFSAKDQDNDIWAKHCASVYQGPWWHSNCYNVNLNTPFGKMKWAGTISGPVTMMIRKL</sequence>
<reference evidence="3 4" key="1">
    <citation type="submission" date="2020-06" db="EMBL/GenBank/DDBJ databases">
        <authorList>
            <person name="Li R."/>
            <person name="Bekaert M."/>
        </authorList>
    </citation>
    <scope>NUCLEOTIDE SEQUENCE [LARGE SCALE GENOMIC DNA]</scope>
    <source>
        <strain evidence="4">wild</strain>
    </source>
</reference>
<dbReference type="InterPro" id="IPR014716">
    <property type="entry name" value="Fibrinogen_a/b/g_C_1"/>
</dbReference>
<evidence type="ECO:0000259" key="2">
    <source>
        <dbReference type="PROSITE" id="PS51406"/>
    </source>
</evidence>